<dbReference type="Pfam" id="PF02834">
    <property type="entry name" value="LigT_PEase"/>
    <property type="match status" value="2"/>
</dbReference>
<dbReference type="SUPFAM" id="SSF55144">
    <property type="entry name" value="LigT-like"/>
    <property type="match status" value="1"/>
</dbReference>
<dbReference type="InterPro" id="IPR004175">
    <property type="entry name" value="RNA_CPDase"/>
</dbReference>
<evidence type="ECO:0000313" key="4">
    <source>
        <dbReference type="EMBL" id="NGP88346.1"/>
    </source>
</evidence>
<dbReference type="InterPro" id="IPR014051">
    <property type="entry name" value="Phosphoesterase_HXTX"/>
</dbReference>
<dbReference type="AlphaFoldDB" id="A0A6M1SY72"/>
<feature type="short sequence motif" description="HXTX 2" evidence="2">
    <location>
        <begin position="120"/>
        <end position="123"/>
    </location>
</feature>
<evidence type="ECO:0000256" key="1">
    <source>
        <dbReference type="ARBA" id="ARBA00022801"/>
    </source>
</evidence>
<dbReference type="InterPro" id="IPR009097">
    <property type="entry name" value="Cyclic_Pdiesterase"/>
</dbReference>
<comment type="function">
    <text evidence="2">Hydrolyzes RNA 2',3'-cyclic phosphodiester to an RNA 2'-phosphomonoester.</text>
</comment>
<feature type="active site" description="Proton donor" evidence="2">
    <location>
        <position position="36"/>
    </location>
</feature>
<accession>A0A6M1SY72</accession>
<comment type="caution">
    <text evidence="4">The sequence shown here is derived from an EMBL/GenBank/DDBJ whole genome shotgun (WGS) entry which is preliminary data.</text>
</comment>
<gene>
    <name evidence="4" type="primary">thpR</name>
    <name evidence="4" type="ORF">G3569_08255</name>
</gene>
<reference evidence="4 5" key="1">
    <citation type="submission" date="2020-02" db="EMBL/GenBank/DDBJ databases">
        <title>Aliifodinibius halophilus 2W32, complete genome.</title>
        <authorList>
            <person name="Li Y."/>
            <person name="Wu S."/>
        </authorList>
    </citation>
    <scope>NUCLEOTIDE SEQUENCE [LARGE SCALE GENOMIC DNA]</scope>
    <source>
        <strain evidence="4 5">2W32</strain>
    </source>
</reference>
<feature type="domain" description="Phosphoesterase HXTX" evidence="3">
    <location>
        <begin position="7"/>
        <end position="85"/>
    </location>
</feature>
<dbReference type="EC" id="3.1.4.58" evidence="2"/>
<keyword evidence="1 2" id="KW-0378">Hydrolase</keyword>
<protein>
    <recommendedName>
        <fullName evidence="2">RNA 2',3'-cyclic phosphodiesterase</fullName>
        <shortName evidence="2">RNA 2',3'-CPDase</shortName>
        <ecNumber evidence="2">3.1.4.58</ecNumber>
    </recommendedName>
</protein>
<keyword evidence="5" id="KW-1185">Reference proteome</keyword>
<dbReference type="GO" id="GO:0008664">
    <property type="term" value="F:RNA 2',3'-cyclic 3'-phosphodiesterase activity"/>
    <property type="evidence" value="ECO:0007669"/>
    <property type="project" value="UniProtKB-EC"/>
</dbReference>
<dbReference type="Proteomes" id="UP000479132">
    <property type="component" value="Unassembled WGS sequence"/>
</dbReference>
<evidence type="ECO:0000256" key="2">
    <source>
        <dbReference type="HAMAP-Rule" id="MF_01940"/>
    </source>
</evidence>
<dbReference type="Gene3D" id="3.90.1140.10">
    <property type="entry name" value="Cyclic phosphodiesterase"/>
    <property type="match status" value="1"/>
</dbReference>
<dbReference type="PANTHER" id="PTHR35561:SF1">
    <property type="entry name" value="RNA 2',3'-CYCLIC PHOSPHODIESTERASE"/>
    <property type="match status" value="1"/>
</dbReference>
<feature type="short sequence motif" description="HXTX 1" evidence="2">
    <location>
        <begin position="36"/>
        <end position="39"/>
    </location>
</feature>
<dbReference type="RefSeq" id="WP_165267983.1">
    <property type="nucleotide sequence ID" value="NZ_JAALLS010000009.1"/>
</dbReference>
<feature type="active site" description="Proton acceptor" evidence="2">
    <location>
        <position position="120"/>
    </location>
</feature>
<sequence length="179" mass="20697">MRLFIAIPIPETVKQRLAELQQSMEGVRWQSKEQIHLTLKFLGETEPDRVEQLKERLSEVRHPVFSLIIKGLGFFSRGSKPRVLWAGIVNNDRLDGLHNKIEKICTSMGFKAEVRPFKPHITLARLKGISKRKVTSFIDQHKQFQLPKVQIHEFALYESKLDSEGAVHHRLKTIKLGNN</sequence>
<dbReference type="PANTHER" id="PTHR35561">
    <property type="entry name" value="RNA 2',3'-CYCLIC PHOSPHODIESTERASE"/>
    <property type="match status" value="1"/>
</dbReference>
<evidence type="ECO:0000313" key="5">
    <source>
        <dbReference type="Proteomes" id="UP000479132"/>
    </source>
</evidence>
<feature type="domain" description="Phosphoesterase HXTX" evidence="3">
    <location>
        <begin position="92"/>
        <end position="166"/>
    </location>
</feature>
<dbReference type="HAMAP" id="MF_01940">
    <property type="entry name" value="RNA_CPDase"/>
    <property type="match status" value="1"/>
</dbReference>
<dbReference type="EMBL" id="JAALLS010000009">
    <property type="protein sequence ID" value="NGP88346.1"/>
    <property type="molecule type" value="Genomic_DNA"/>
</dbReference>
<dbReference type="GO" id="GO:0004113">
    <property type="term" value="F:2',3'-cyclic-nucleotide 3'-phosphodiesterase activity"/>
    <property type="evidence" value="ECO:0007669"/>
    <property type="project" value="InterPro"/>
</dbReference>
<dbReference type="NCBIfam" id="TIGR02258">
    <property type="entry name" value="2_5_ligase"/>
    <property type="match status" value="1"/>
</dbReference>
<organism evidence="4 5">
    <name type="scientific">Fodinibius halophilus</name>
    <dbReference type="NCBI Taxonomy" id="1736908"/>
    <lineage>
        <taxon>Bacteria</taxon>
        <taxon>Pseudomonadati</taxon>
        <taxon>Balneolota</taxon>
        <taxon>Balneolia</taxon>
        <taxon>Balneolales</taxon>
        <taxon>Balneolaceae</taxon>
        <taxon>Fodinibius</taxon>
    </lineage>
</organism>
<comment type="similarity">
    <text evidence="2">Belongs to the 2H phosphoesterase superfamily. ThpR family.</text>
</comment>
<comment type="catalytic activity">
    <reaction evidence="2">
        <text>a 3'-end 2',3'-cyclophospho-ribonucleotide-RNA + H2O = a 3'-end 2'-phospho-ribonucleotide-RNA + H(+)</text>
        <dbReference type="Rhea" id="RHEA:11828"/>
        <dbReference type="Rhea" id="RHEA-COMP:10464"/>
        <dbReference type="Rhea" id="RHEA-COMP:17353"/>
        <dbReference type="ChEBI" id="CHEBI:15377"/>
        <dbReference type="ChEBI" id="CHEBI:15378"/>
        <dbReference type="ChEBI" id="CHEBI:83064"/>
        <dbReference type="ChEBI" id="CHEBI:173113"/>
        <dbReference type="EC" id="3.1.4.58"/>
    </reaction>
</comment>
<evidence type="ECO:0000259" key="3">
    <source>
        <dbReference type="Pfam" id="PF02834"/>
    </source>
</evidence>
<proteinExistence type="inferred from homology"/>
<name>A0A6M1SY72_9BACT</name>